<feature type="compositionally biased region" description="Basic and acidic residues" evidence="10">
    <location>
        <begin position="1"/>
        <end position="14"/>
    </location>
</feature>
<evidence type="ECO:0000256" key="4">
    <source>
        <dbReference type="ARBA" id="ARBA00007096"/>
    </source>
</evidence>
<proteinExistence type="inferred from homology"/>
<evidence type="ECO:0000256" key="3">
    <source>
        <dbReference type="ARBA" id="ARBA00004496"/>
    </source>
</evidence>
<dbReference type="GO" id="GO:0005634">
    <property type="term" value="C:nucleus"/>
    <property type="evidence" value="ECO:0007669"/>
    <property type="project" value="UniProtKB-SubCell"/>
</dbReference>
<dbReference type="PANTHER" id="PTHR18829">
    <property type="entry name" value="PROTEIN YAE1 HOMOLOG"/>
    <property type="match status" value="1"/>
</dbReference>
<accession>A0A9P8RJ84</accession>
<evidence type="ECO:0000256" key="2">
    <source>
        <dbReference type="ARBA" id="ARBA00004123"/>
    </source>
</evidence>
<evidence type="ECO:0000256" key="6">
    <source>
        <dbReference type="ARBA" id="ARBA00017286"/>
    </source>
</evidence>
<dbReference type="Proteomes" id="UP000758603">
    <property type="component" value="Unassembled WGS sequence"/>
</dbReference>
<dbReference type="EMBL" id="JAGPXC010000009">
    <property type="protein sequence ID" value="KAH6647049.1"/>
    <property type="molecule type" value="Genomic_DNA"/>
</dbReference>
<name>A0A9P8RJ84_9PEZI</name>
<feature type="domain" description="Essential protein Yae1 N-terminal" evidence="11">
    <location>
        <begin position="70"/>
        <end position="108"/>
    </location>
</feature>
<comment type="subcellular location">
    <subcellularLocation>
        <location evidence="3">Cytoplasm</location>
    </subcellularLocation>
    <subcellularLocation>
        <location evidence="2">Nucleus</location>
    </subcellularLocation>
</comment>
<dbReference type="AlphaFoldDB" id="A0A9P8RJ84"/>
<evidence type="ECO:0000259" key="11">
    <source>
        <dbReference type="Pfam" id="PF09811"/>
    </source>
</evidence>
<gene>
    <name evidence="12" type="ORF">BKA67DRAFT_663401</name>
</gene>
<dbReference type="RefSeq" id="XP_045953563.1">
    <property type="nucleotide sequence ID" value="XM_046108177.1"/>
</dbReference>
<reference evidence="12" key="1">
    <citation type="journal article" date="2021" name="Nat. Commun.">
        <title>Genetic determinants of endophytism in the Arabidopsis root mycobiome.</title>
        <authorList>
            <person name="Mesny F."/>
            <person name="Miyauchi S."/>
            <person name="Thiergart T."/>
            <person name="Pickel B."/>
            <person name="Atanasova L."/>
            <person name="Karlsson M."/>
            <person name="Huettel B."/>
            <person name="Barry K.W."/>
            <person name="Haridas S."/>
            <person name="Chen C."/>
            <person name="Bauer D."/>
            <person name="Andreopoulos W."/>
            <person name="Pangilinan J."/>
            <person name="LaButti K."/>
            <person name="Riley R."/>
            <person name="Lipzen A."/>
            <person name="Clum A."/>
            <person name="Drula E."/>
            <person name="Henrissat B."/>
            <person name="Kohler A."/>
            <person name="Grigoriev I.V."/>
            <person name="Martin F.M."/>
            <person name="Hacquard S."/>
        </authorList>
    </citation>
    <scope>NUCLEOTIDE SEQUENCE</scope>
    <source>
        <strain evidence="12">MPI-SDFR-AT-0073</strain>
    </source>
</reference>
<dbReference type="OrthoDB" id="20086at2759"/>
<dbReference type="PANTHER" id="PTHR18829:SF0">
    <property type="entry name" value="PROTEIN YAE1 HOMOLOG"/>
    <property type="match status" value="1"/>
</dbReference>
<sequence length="229" mass="25794">MHMASRDPQDEDFRIQMISATETPHQGNDSLDDVFGSDPGSPAFESEDHEVRESHPSDVRRLQTEHATAGYREGITAAKAKSIQAGFDEGFSLGGTIGLKAGQVLGFLEGITSALRAENGDEYRQAQQLLEDARKELSIDMIYDQEYWAPDGTWKFEIQSATQESDIIFEDVASAHPLISKWDSIIMEQLRRWGIDLHVLEQTEDTSTVAVLEKKELKVDQQPREKLDW</sequence>
<feature type="compositionally biased region" description="Polar residues" evidence="10">
    <location>
        <begin position="18"/>
        <end position="29"/>
    </location>
</feature>
<feature type="region of interest" description="Disordered" evidence="10">
    <location>
        <begin position="1"/>
        <end position="60"/>
    </location>
</feature>
<keyword evidence="13" id="KW-1185">Reference proteome</keyword>
<evidence type="ECO:0000256" key="1">
    <source>
        <dbReference type="ARBA" id="ARBA00003836"/>
    </source>
</evidence>
<comment type="similarity">
    <text evidence="4">Belongs to the YAE1 family.</text>
</comment>
<evidence type="ECO:0000256" key="10">
    <source>
        <dbReference type="SAM" id="MobiDB-lite"/>
    </source>
</evidence>
<evidence type="ECO:0000256" key="9">
    <source>
        <dbReference type="ARBA" id="ARBA00023242"/>
    </source>
</evidence>
<evidence type="ECO:0000313" key="12">
    <source>
        <dbReference type="EMBL" id="KAH6647049.1"/>
    </source>
</evidence>
<dbReference type="GO" id="GO:0005737">
    <property type="term" value="C:cytoplasm"/>
    <property type="evidence" value="ECO:0007669"/>
    <property type="project" value="UniProtKB-SubCell"/>
</dbReference>
<evidence type="ECO:0000256" key="5">
    <source>
        <dbReference type="ARBA" id="ARBA00011427"/>
    </source>
</evidence>
<evidence type="ECO:0000256" key="7">
    <source>
        <dbReference type="ARBA" id="ARBA00018400"/>
    </source>
</evidence>
<comment type="subunit">
    <text evidence="5">May form a complex with LTO1.</text>
</comment>
<organism evidence="12 13">
    <name type="scientific">Truncatella angustata</name>
    <dbReference type="NCBI Taxonomy" id="152316"/>
    <lineage>
        <taxon>Eukaryota</taxon>
        <taxon>Fungi</taxon>
        <taxon>Dikarya</taxon>
        <taxon>Ascomycota</taxon>
        <taxon>Pezizomycotina</taxon>
        <taxon>Sordariomycetes</taxon>
        <taxon>Xylariomycetidae</taxon>
        <taxon>Amphisphaeriales</taxon>
        <taxon>Sporocadaceae</taxon>
        <taxon>Truncatella</taxon>
    </lineage>
</organism>
<comment type="caution">
    <text evidence="12">The sequence shown here is derived from an EMBL/GenBank/DDBJ whole genome shotgun (WGS) entry which is preliminary data.</text>
</comment>
<dbReference type="InterPro" id="IPR038881">
    <property type="entry name" value="Yae1-like"/>
</dbReference>
<protein>
    <recommendedName>
        <fullName evidence="7">Protein YAE1</fullName>
    </recommendedName>
    <alternativeName>
        <fullName evidence="6">Protein yae1</fullName>
    </alternativeName>
</protein>
<evidence type="ECO:0000313" key="13">
    <source>
        <dbReference type="Proteomes" id="UP000758603"/>
    </source>
</evidence>
<dbReference type="GeneID" id="70137068"/>
<dbReference type="Pfam" id="PF09811">
    <property type="entry name" value="Yae1_N"/>
    <property type="match status" value="1"/>
</dbReference>
<comment type="function">
    <text evidence="1">The complex LTO1:YAE1 may function as a target specific adapter that probably recruits apo-RPLI1 to the cytosolic iron-sulfur protein assembly (CIA) complex machinery. May be required for biogenesis of the large ribosomal subunit and initiation of translation.</text>
</comment>
<feature type="compositionally biased region" description="Basic and acidic residues" evidence="10">
    <location>
        <begin position="49"/>
        <end position="60"/>
    </location>
</feature>
<evidence type="ECO:0000256" key="8">
    <source>
        <dbReference type="ARBA" id="ARBA00022490"/>
    </source>
</evidence>
<dbReference type="InterPro" id="IPR019191">
    <property type="entry name" value="Essential_protein_Yae1_N"/>
</dbReference>
<keyword evidence="8" id="KW-0963">Cytoplasm</keyword>
<keyword evidence="9" id="KW-0539">Nucleus</keyword>